<comment type="catalytic activity">
    <reaction evidence="1">
        <text>ATP + protein L-histidine = ADP + protein N-phospho-L-histidine.</text>
        <dbReference type="EC" id="2.7.13.3"/>
    </reaction>
</comment>
<comment type="subcellular location">
    <subcellularLocation>
        <location evidence="2">Membrane</location>
    </subcellularLocation>
</comment>
<dbReference type="Pfam" id="PF02518">
    <property type="entry name" value="HATPase_c"/>
    <property type="match status" value="1"/>
</dbReference>
<dbReference type="PROSITE" id="PS50885">
    <property type="entry name" value="HAMP"/>
    <property type="match status" value="1"/>
</dbReference>
<keyword evidence="10" id="KW-1133">Transmembrane helix</keyword>
<dbReference type="SUPFAM" id="SSF55874">
    <property type="entry name" value="ATPase domain of HSP90 chaperone/DNA topoisomerase II/histidine kinase"/>
    <property type="match status" value="1"/>
</dbReference>
<dbReference type="PRINTS" id="PR00344">
    <property type="entry name" value="BCTRLSENSOR"/>
</dbReference>
<dbReference type="EC" id="2.7.13.3" evidence="3"/>
<dbReference type="AlphaFoldDB" id="A0A953M0X6"/>
<dbReference type="CDD" id="cd06225">
    <property type="entry name" value="HAMP"/>
    <property type="match status" value="1"/>
</dbReference>
<dbReference type="InterPro" id="IPR036890">
    <property type="entry name" value="HATPase_C_sf"/>
</dbReference>
<reference evidence="13" key="2">
    <citation type="submission" date="2021-08" db="EMBL/GenBank/DDBJ databases">
        <authorList>
            <person name="Dalcin Martins P."/>
        </authorList>
    </citation>
    <scope>NUCLEOTIDE SEQUENCE</scope>
    <source>
        <strain evidence="13">MAG_39</strain>
    </source>
</reference>
<keyword evidence="5" id="KW-0808">Transferase</keyword>
<feature type="domain" description="Histidine kinase" evidence="11">
    <location>
        <begin position="283"/>
        <end position="509"/>
    </location>
</feature>
<keyword evidence="9" id="KW-0902">Two-component regulatory system</keyword>
<dbReference type="GO" id="GO:0016020">
    <property type="term" value="C:membrane"/>
    <property type="evidence" value="ECO:0007669"/>
    <property type="project" value="UniProtKB-SubCell"/>
</dbReference>
<feature type="domain" description="HAMP" evidence="12">
    <location>
        <begin position="207"/>
        <end position="259"/>
    </location>
</feature>
<dbReference type="Gene3D" id="1.10.287.130">
    <property type="match status" value="1"/>
</dbReference>
<evidence type="ECO:0000256" key="3">
    <source>
        <dbReference type="ARBA" id="ARBA00012438"/>
    </source>
</evidence>
<keyword evidence="4" id="KW-0597">Phosphoprotein</keyword>
<organism evidence="13 14">
    <name type="scientific">Candidatus Nitrobium versatile</name>
    <dbReference type="NCBI Taxonomy" id="2884831"/>
    <lineage>
        <taxon>Bacteria</taxon>
        <taxon>Pseudomonadati</taxon>
        <taxon>Nitrospirota</taxon>
        <taxon>Nitrospiria</taxon>
        <taxon>Nitrospirales</taxon>
        <taxon>Nitrospiraceae</taxon>
        <taxon>Candidatus Nitrobium</taxon>
    </lineage>
</organism>
<dbReference type="SMART" id="SM00304">
    <property type="entry name" value="HAMP"/>
    <property type="match status" value="1"/>
</dbReference>
<dbReference type="InterPro" id="IPR003661">
    <property type="entry name" value="HisK_dim/P_dom"/>
</dbReference>
<comment type="caution">
    <text evidence="13">The sequence shown here is derived from an EMBL/GenBank/DDBJ whole genome shotgun (WGS) entry which is preliminary data.</text>
</comment>
<dbReference type="InterPro" id="IPR003660">
    <property type="entry name" value="HAMP_dom"/>
</dbReference>
<dbReference type="InterPro" id="IPR003594">
    <property type="entry name" value="HATPase_dom"/>
</dbReference>
<keyword evidence="10" id="KW-0472">Membrane</keyword>
<dbReference type="SUPFAM" id="SSF47384">
    <property type="entry name" value="Homodimeric domain of signal transducing histidine kinase"/>
    <property type="match status" value="1"/>
</dbReference>
<evidence type="ECO:0000256" key="9">
    <source>
        <dbReference type="ARBA" id="ARBA00023012"/>
    </source>
</evidence>
<evidence type="ECO:0000256" key="7">
    <source>
        <dbReference type="ARBA" id="ARBA00022777"/>
    </source>
</evidence>
<dbReference type="Gene3D" id="6.10.340.10">
    <property type="match status" value="1"/>
</dbReference>
<gene>
    <name evidence="13" type="ORF">K8I29_02360</name>
</gene>
<sequence>MLSFRQKSFRNRIVLAVALLTLVLQSLLSIILYRVHVHGIREKLIREGESLTAILSQSAVSGTYSESPEQLAGVVRGILHHRTITSIHIYNGQWFPIYEERKVPHFNSSLHQLSPRERERMMQTERFLETKNAFEFIRPVILEILDYNEAALYGSSPAGKSKLIGYVSLAMDKSDYQREIHSLLLTVFGVTLLLLISGASIIYVLVDRASVPLRHLTKAAEKIGRGEEAGEIPSGPYDEFSRLAEAFNNMSSGLQEQKKENIQLMEKLIALGRIEATGTLARGIVHDFNNILTTLRGYVHIMRKGLTPDSISLSCLNNMDVAIDRMSKLIRDLIAFSSNRNVSFENVEVNSLVDCLEKPIRSSLGGGIVYQRDLCARFLFVHGNPSLLEQVIMNIVHNAADAMAGEGTLSIMTKEHFGADEKEEEKGSFPLDETRRFAVIRITDTGPGIPDDVRKRMYEPYYTTKENGRNSGLGLSIVYGIVRDHKGSIFCHSETGKGTAFSIYLPLVEQ</sequence>
<dbReference type="GO" id="GO:0000155">
    <property type="term" value="F:phosphorelay sensor kinase activity"/>
    <property type="evidence" value="ECO:0007669"/>
    <property type="project" value="InterPro"/>
</dbReference>
<dbReference type="CDD" id="cd00082">
    <property type="entry name" value="HisKA"/>
    <property type="match status" value="1"/>
</dbReference>
<keyword evidence="8" id="KW-0067">ATP-binding</keyword>
<keyword evidence="7" id="KW-0418">Kinase</keyword>
<dbReference type="InterPro" id="IPR005467">
    <property type="entry name" value="His_kinase_dom"/>
</dbReference>
<dbReference type="SMART" id="SM00387">
    <property type="entry name" value="HATPase_c"/>
    <property type="match status" value="1"/>
</dbReference>
<dbReference type="Proteomes" id="UP000705867">
    <property type="component" value="Unassembled WGS sequence"/>
</dbReference>
<keyword evidence="6" id="KW-0547">Nucleotide-binding</keyword>
<evidence type="ECO:0000256" key="6">
    <source>
        <dbReference type="ARBA" id="ARBA00022741"/>
    </source>
</evidence>
<evidence type="ECO:0000256" key="8">
    <source>
        <dbReference type="ARBA" id="ARBA00022840"/>
    </source>
</evidence>
<accession>A0A953M0X6</accession>
<evidence type="ECO:0000256" key="2">
    <source>
        <dbReference type="ARBA" id="ARBA00004370"/>
    </source>
</evidence>
<evidence type="ECO:0000256" key="10">
    <source>
        <dbReference type="SAM" id="Phobius"/>
    </source>
</evidence>
<evidence type="ECO:0000256" key="5">
    <source>
        <dbReference type="ARBA" id="ARBA00022679"/>
    </source>
</evidence>
<evidence type="ECO:0000313" key="13">
    <source>
        <dbReference type="EMBL" id="MBZ0155042.1"/>
    </source>
</evidence>
<evidence type="ECO:0000313" key="14">
    <source>
        <dbReference type="Proteomes" id="UP000705867"/>
    </source>
</evidence>
<dbReference type="Pfam" id="PF09984">
    <property type="entry name" value="sCache_4"/>
    <property type="match status" value="1"/>
</dbReference>
<evidence type="ECO:0000259" key="11">
    <source>
        <dbReference type="PROSITE" id="PS50109"/>
    </source>
</evidence>
<dbReference type="Pfam" id="PF00512">
    <property type="entry name" value="HisKA"/>
    <property type="match status" value="1"/>
</dbReference>
<dbReference type="Pfam" id="PF00672">
    <property type="entry name" value="HAMP"/>
    <property type="match status" value="1"/>
</dbReference>
<keyword evidence="10" id="KW-0812">Transmembrane</keyword>
<dbReference type="InterPro" id="IPR036097">
    <property type="entry name" value="HisK_dim/P_sf"/>
</dbReference>
<dbReference type="InterPro" id="IPR019247">
    <property type="entry name" value="Histidine_kinase_BarA_N"/>
</dbReference>
<dbReference type="SUPFAM" id="SSF158472">
    <property type="entry name" value="HAMP domain-like"/>
    <property type="match status" value="1"/>
</dbReference>
<evidence type="ECO:0000256" key="1">
    <source>
        <dbReference type="ARBA" id="ARBA00000085"/>
    </source>
</evidence>
<reference evidence="13" key="1">
    <citation type="journal article" date="2021" name="bioRxiv">
        <title>Unraveling nitrogen, sulfur and carbon metabolic pathways and microbial community transcriptional responses to substrate deprivation and toxicity stresses in a bioreactor mimicking anoxic brackish coastal sediment conditions.</title>
        <authorList>
            <person name="Martins P.D."/>
            <person name="Echeveste M.J."/>
            <person name="Arshad A."/>
            <person name="Kurth J."/>
            <person name="Ouboter H."/>
            <person name="Jetten M.S.M."/>
            <person name="Welte C.U."/>
        </authorList>
    </citation>
    <scope>NUCLEOTIDE SEQUENCE</scope>
    <source>
        <strain evidence="13">MAG_39</strain>
    </source>
</reference>
<dbReference type="PROSITE" id="PS50109">
    <property type="entry name" value="HIS_KIN"/>
    <property type="match status" value="1"/>
</dbReference>
<name>A0A953M0X6_9BACT</name>
<dbReference type="InterPro" id="IPR004358">
    <property type="entry name" value="Sig_transdc_His_kin-like_C"/>
</dbReference>
<dbReference type="SMART" id="SM00388">
    <property type="entry name" value="HisKA"/>
    <property type="match status" value="1"/>
</dbReference>
<proteinExistence type="predicted"/>
<dbReference type="Gene3D" id="3.30.565.10">
    <property type="entry name" value="Histidine kinase-like ATPase, C-terminal domain"/>
    <property type="match status" value="1"/>
</dbReference>
<protein>
    <recommendedName>
        <fullName evidence="3">histidine kinase</fullName>
        <ecNumber evidence="3">2.7.13.3</ecNumber>
    </recommendedName>
</protein>
<dbReference type="PANTHER" id="PTHR43065:SF46">
    <property type="entry name" value="C4-DICARBOXYLATE TRANSPORT SENSOR PROTEIN DCTB"/>
    <property type="match status" value="1"/>
</dbReference>
<dbReference type="GO" id="GO:0005524">
    <property type="term" value="F:ATP binding"/>
    <property type="evidence" value="ECO:0007669"/>
    <property type="project" value="UniProtKB-KW"/>
</dbReference>
<dbReference type="EMBL" id="JAIOIV010000018">
    <property type="protein sequence ID" value="MBZ0155042.1"/>
    <property type="molecule type" value="Genomic_DNA"/>
</dbReference>
<evidence type="ECO:0000259" key="12">
    <source>
        <dbReference type="PROSITE" id="PS50885"/>
    </source>
</evidence>
<feature type="transmembrane region" description="Helical" evidence="10">
    <location>
        <begin position="183"/>
        <end position="206"/>
    </location>
</feature>
<evidence type="ECO:0000256" key="4">
    <source>
        <dbReference type="ARBA" id="ARBA00022553"/>
    </source>
</evidence>
<dbReference type="PANTHER" id="PTHR43065">
    <property type="entry name" value="SENSOR HISTIDINE KINASE"/>
    <property type="match status" value="1"/>
</dbReference>